<dbReference type="GO" id="GO:0051537">
    <property type="term" value="F:2 iron, 2 sulfur cluster binding"/>
    <property type="evidence" value="ECO:0007669"/>
    <property type="project" value="UniProtKB-KW"/>
</dbReference>
<keyword evidence="5" id="KW-0408">Iron</keyword>
<dbReference type="EMBL" id="JARQXC010000039">
    <property type="protein sequence ID" value="MDL2334385.1"/>
    <property type="molecule type" value="Genomic_DNA"/>
</dbReference>
<dbReference type="PANTHER" id="PTHR47354:SF1">
    <property type="entry name" value="CARNITINE MONOOXYGENASE REDUCTASE SUBUNIT"/>
    <property type="match status" value="1"/>
</dbReference>
<dbReference type="PANTHER" id="PTHR47354">
    <property type="entry name" value="NADH OXIDOREDUCTASE HCR"/>
    <property type="match status" value="1"/>
</dbReference>
<feature type="domain" description="FAD-binding FR-type" evidence="8">
    <location>
        <begin position="3"/>
        <end position="111"/>
    </location>
</feature>
<comment type="caution">
    <text evidence="9">The sequence shown here is derived from an EMBL/GenBank/DDBJ whole genome shotgun (WGS) entry which is preliminary data.</text>
</comment>
<dbReference type="InterPro" id="IPR039261">
    <property type="entry name" value="FNR_nucleotide-bd"/>
</dbReference>
<protein>
    <submittedName>
        <fullName evidence="9">PDR/VanB family oxidoreductase</fullName>
        <ecNumber evidence="9">1.-.-.-</ecNumber>
    </submittedName>
</protein>
<dbReference type="SUPFAM" id="SSF52343">
    <property type="entry name" value="Ferredoxin reductase-like, C-terminal NADP-linked domain"/>
    <property type="match status" value="1"/>
</dbReference>
<evidence type="ECO:0000256" key="3">
    <source>
        <dbReference type="ARBA" id="ARBA00022723"/>
    </source>
</evidence>
<dbReference type="Proteomes" id="UP001171122">
    <property type="component" value="Unassembled WGS sequence"/>
</dbReference>
<keyword evidence="2" id="KW-0001">2Fe-2S</keyword>
<evidence type="ECO:0000259" key="8">
    <source>
        <dbReference type="PROSITE" id="PS51384"/>
    </source>
</evidence>
<evidence type="ECO:0000256" key="5">
    <source>
        <dbReference type="ARBA" id="ARBA00023004"/>
    </source>
</evidence>
<dbReference type="PROSITE" id="PS51384">
    <property type="entry name" value="FAD_FR"/>
    <property type="match status" value="1"/>
</dbReference>
<dbReference type="GO" id="GO:0046872">
    <property type="term" value="F:metal ion binding"/>
    <property type="evidence" value="ECO:0007669"/>
    <property type="project" value="UniProtKB-KW"/>
</dbReference>
<keyword evidence="6" id="KW-0411">Iron-sulfur</keyword>
<dbReference type="SUPFAM" id="SSF63380">
    <property type="entry name" value="Riboflavin synthase domain-like"/>
    <property type="match status" value="1"/>
</dbReference>
<dbReference type="RefSeq" id="WP_025200438.1">
    <property type="nucleotide sequence ID" value="NZ_JARQXC010000039.1"/>
</dbReference>
<proteinExistence type="predicted"/>
<dbReference type="InterPro" id="IPR006058">
    <property type="entry name" value="2Fe2S_fd_BS"/>
</dbReference>
<dbReference type="AlphaFoldDB" id="A0AAW7BCG1"/>
<evidence type="ECO:0000259" key="7">
    <source>
        <dbReference type="PROSITE" id="PS51085"/>
    </source>
</evidence>
<dbReference type="Gene3D" id="3.10.20.30">
    <property type="match status" value="1"/>
</dbReference>
<dbReference type="CDD" id="cd00207">
    <property type="entry name" value="fer2"/>
    <property type="match status" value="1"/>
</dbReference>
<dbReference type="PROSITE" id="PS00197">
    <property type="entry name" value="2FE2S_FER_1"/>
    <property type="match status" value="1"/>
</dbReference>
<accession>A0AAW7BCG1</accession>
<dbReference type="SUPFAM" id="SSF54292">
    <property type="entry name" value="2Fe-2S ferredoxin-like"/>
    <property type="match status" value="1"/>
</dbReference>
<dbReference type="InterPro" id="IPR001041">
    <property type="entry name" value="2Fe-2S_ferredoxin-type"/>
</dbReference>
<keyword evidence="1" id="KW-0285">Flavoprotein</keyword>
<evidence type="ECO:0000256" key="1">
    <source>
        <dbReference type="ARBA" id="ARBA00022630"/>
    </source>
</evidence>
<evidence type="ECO:0000256" key="4">
    <source>
        <dbReference type="ARBA" id="ARBA00023002"/>
    </source>
</evidence>
<evidence type="ECO:0000256" key="6">
    <source>
        <dbReference type="ARBA" id="ARBA00023014"/>
    </source>
</evidence>
<evidence type="ECO:0000256" key="2">
    <source>
        <dbReference type="ARBA" id="ARBA00022714"/>
    </source>
</evidence>
<dbReference type="CDD" id="cd06185">
    <property type="entry name" value="PDR_like"/>
    <property type="match status" value="1"/>
</dbReference>
<gene>
    <name evidence="9" type="ORF">P8A28_15910</name>
</gene>
<dbReference type="Pfam" id="PF00111">
    <property type="entry name" value="Fer2"/>
    <property type="match status" value="1"/>
</dbReference>
<evidence type="ECO:0000313" key="10">
    <source>
        <dbReference type="Proteomes" id="UP001171122"/>
    </source>
</evidence>
<dbReference type="InterPro" id="IPR050415">
    <property type="entry name" value="MRET"/>
</dbReference>
<dbReference type="InterPro" id="IPR017927">
    <property type="entry name" value="FAD-bd_FR_type"/>
</dbReference>
<dbReference type="EC" id="1.-.-.-" evidence="9"/>
<name>A0AAW7BCG1_9HYPH</name>
<dbReference type="PROSITE" id="PS51085">
    <property type="entry name" value="2FE2S_FER_2"/>
    <property type="match status" value="1"/>
</dbReference>
<feature type="domain" description="2Fe-2S ferredoxin-type" evidence="7">
    <location>
        <begin position="234"/>
        <end position="321"/>
    </location>
</feature>
<keyword evidence="10" id="KW-1185">Reference proteome</keyword>
<reference evidence="9" key="1">
    <citation type="journal article" date="2023" name="Front. Microbiol.">
        <title>Isolation of Brucella inopinata from a White's tree frog (Litoria caerulea): pose exotic frogs a potential risk to human health?</title>
        <authorList>
            <person name="Scholz H.C."/>
            <person name="Heckers K.O."/>
            <person name="Appelt S."/>
            <person name="Geier-Doemling D."/>
            <person name="Schlegel P."/>
            <person name="Wattam A.R."/>
        </authorList>
    </citation>
    <scope>NUCLEOTIDE SEQUENCE</scope>
    <source>
        <strain evidence="9">FO700662</strain>
    </source>
</reference>
<dbReference type="InterPro" id="IPR012675">
    <property type="entry name" value="Beta-grasp_dom_sf"/>
</dbReference>
<dbReference type="InterPro" id="IPR036010">
    <property type="entry name" value="2Fe-2S_ferredoxin-like_sf"/>
</dbReference>
<dbReference type="Gene3D" id="2.40.30.10">
    <property type="entry name" value="Translation factors"/>
    <property type="match status" value="1"/>
</dbReference>
<dbReference type="PRINTS" id="PR00409">
    <property type="entry name" value="PHDIOXRDTASE"/>
</dbReference>
<sequence length="321" mass="35594">MVKNYISAKIARRQHVAENVLELVLTPIADSEFPHWEPGAHIDLALPQQDQGDGPIIRQYSLCGDPVNLSEYRIGVLREPEGRGGSAYIHDQLNVGDTVEISAPRNHFPFTSGQKTLFIAGGIGITPILPMVVKSISEDNDWQLIIAARSRTRLPFADLIAGLPQERIYCHCDDKQGRLDLAALLHGRGVETTVYSCGPARLLDALQELNRDAPWQLRIERFTASTVIDDTDNRPFEVICKRSGKTLYVPANKSLLEVLKNAGIKIDSSCRDGICGTCEIEVLSGTLHHRDQVLTREERIEGTHMMACVSRARGDVLELNI</sequence>
<keyword evidence="4 9" id="KW-0560">Oxidoreductase</keyword>
<dbReference type="InterPro" id="IPR017938">
    <property type="entry name" value="Riboflavin_synthase-like_b-brl"/>
</dbReference>
<keyword evidence="3" id="KW-0479">Metal-binding</keyword>
<evidence type="ECO:0000313" key="9">
    <source>
        <dbReference type="EMBL" id="MDL2334385.1"/>
    </source>
</evidence>
<dbReference type="Gene3D" id="3.40.50.80">
    <property type="entry name" value="Nucleotide-binding domain of ferredoxin-NADP reductase (FNR) module"/>
    <property type="match status" value="1"/>
</dbReference>
<organism evidence="9 10">
    <name type="scientific">Brucella inopinata</name>
    <dbReference type="NCBI Taxonomy" id="1218315"/>
    <lineage>
        <taxon>Bacteria</taxon>
        <taxon>Pseudomonadati</taxon>
        <taxon>Pseudomonadota</taxon>
        <taxon>Alphaproteobacteria</taxon>
        <taxon>Hyphomicrobiales</taxon>
        <taxon>Brucellaceae</taxon>
        <taxon>Brucella/Ochrobactrum group</taxon>
        <taxon>Brucella</taxon>
    </lineage>
</organism>
<dbReference type="GO" id="GO:0016491">
    <property type="term" value="F:oxidoreductase activity"/>
    <property type="evidence" value="ECO:0007669"/>
    <property type="project" value="UniProtKB-KW"/>
</dbReference>